<dbReference type="EMBL" id="JN628446">
    <property type="protein sequence ID" value="AEY80034.1"/>
    <property type="molecule type" value="mRNA"/>
</dbReference>
<keyword evidence="7" id="KW-1185">Reference proteome</keyword>
<dbReference type="InterPro" id="IPR036282">
    <property type="entry name" value="Glutathione-S-Trfase_C_sf"/>
</dbReference>
<feature type="domain" description="GST N-terminal" evidence="3">
    <location>
        <begin position="2"/>
        <end position="83"/>
    </location>
</feature>
<evidence type="ECO:0000313" key="5">
    <source>
        <dbReference type="EMBL" id="AEY80034.1"/>
    </source>
</evidence>
<comment type="subunit">
    <text evidence="1">Homodimer.</text>
</comment>
<dbReference type="CDD" id="cd03177">
    <property type="entry name" value="GST_C_Delta_Epsilon"/>
    <property type="match status" value="1"/>
</dbReference>
<dbReference type="InterPro" id="IPR040079">
    <property type="entry name" value="Glutathione_S-Trfase"/>
</dbReference>
<dbReference type="SFLD" id="SFLDS00019">
    <property type="entry name" value="Glutathione_Transferase_(cytos"/>
    <property type="match status" value="1"/>
</dbReference>
<sequence length="220" mass="24716">MAAVTLYHFPYSAPSRGALLAARAVGVPVEIKEINLFEGKHLEADFIKINPQHTIPTLKDGDFVLWDSHAIASYLVSAYGKDDKLYPKNPQQKAIVDQRLYFDVGILYRRVRAIFFPVVRLGEKTVSDEKKKDVEEALGWMDQFLTGRPWLAGTEFTIADCACAASISTLVEMGYDISSHRKTTEWYEKCKAELPGFDENLEGAKILGDIFKQKVDPGQI</sequence>
<reference evidence="5" key="2">
    <citation type="journal article" date="2012" name="Pest Manag. Sci.">
        <title>Identification and expression profiles of nine glutathione S-transferase genes from the important rice phloem sap-sucker and virus vector Laodelphax striatellus (Fallen) (Hemiptera: Delphacidae).</title>
        <authorList>
            <person name="Zhou W.W."/>
            <person name="Li X.W."/>
            <person name="Quan Y.H."/>
            <person name="Cheng J."/>
            <person name="Zhang C.X."/>
            <person name="Gurr G."/>
            <person name="Zhu Z.R."/>
        </authorList>
    </citation>
    <scope>NUCLEOTIDE SEQUENCE</scope>
</reference>
<evidence type="ECO:0000256" key="2">
    <source>
        <dbReference type="RuleBase" id="RU003494"/>
    </source>
</evidence>
<dbReference type="SUPFAM" id="SSF47616">
    <property type="entry name" value="GST C-terminal domain-like"/>
    <property type="match status" value="1"/>
</dbReference>
<dbReference type="EMBL" id="QKKF02019699">
    <property type="protein sequence ID" value="RZF39717.1"/>
    <property type="molecule type" value="Genomic_DNA"/>
</dbReference>
<dbReference type="PROSITE" id="PS50404">
    <property type="entry name" value="GST_NTER"/>
    <property type="match status" value="1"/>
</dbReference>
<protein>
    <submittedName>
        <fullName evidence="5">Glutathione S-transferase D1</fullName>
    </submittedName>
</protein>
<feature type="domain" description="GST C-terminal" evidence="4">
    <location>
        <begin position="89"/>
        <end position="218"/>
    </location>
</feature>
<reference evidence="5" key="1">
    <citation type="submission" date="2011-08" db="EMBL/GenBank/DDBJ databases">
        <authorList>
            <person name="Zhou W.-W."/>
            <person name="Zhu Z.-R."/>
        </authorList>
    </citation>
    <scope>NUCLEOTIDE SEQUENCE</scope>
</reference>
<dbReference type="PANTHER" id="PTHR43969">
    <property type="entry name" value="GLUTATHIONE S TRANSFERASE D10, ISOFORM A-RELATED"/>
    <property type="match status" value="1"/>
</dbReference>
<dbReference type="FunFam" id="3.40.30.10:FF:000034">
    <property type="entry name" value="glutathione S-transferase 1"/>
    <property type="match status" value="1"/>
</dbReference>
<dbReference type="Pfam" id="PF02798">
    <property type="entry name" value="GST_N"/>
    <property type="match status" value="1"/>
</dbReference>
<keyword evidence="5" id="KW-0808">Transferase</keyword>
<dbReference type="SFLD" id="SFLDG00358">
    <property type="entry name" value="Main_(cytGST)"/>
    <property type="match status" value="1"/>
</dbReference>
<proteinExistence type="evidence at transcript level"/>
<dbReference type="SFLD" id="SFLDG01153">
    <property type="entry name" value="Main.4:_Theta-like"/>
    <property type="match status" value="1"/>
</dbReference>
<evidence type="ECO:0000259" key="3">
    <source>
        <dbReference type="PROSITE" id="PS50404"/>
    </source>
</evidence>
<name>H2DMI2_LAOST</name>
<dbReference type="Proteomes" id="UP000291343">
    <property type="component" value="Unassembled WGS sequence"/>
</dbReference>
<dbReference type="FunFam" id="1.20.1050.10:FF:000007">
    <property type="entry name" value="Glutathione S-transferase 1-1"/>
    <property type="match status" value="1"/>
</dbReference>
<reference evidence="6" key="4">
    <citation type="submission" date="2019-02" db="EMBL/GenBank/DDBJ databases">
        <authorList>
            <person name="Zhu J."/>
            <person name="Jiang F."/>
            <person name="Wang X."/>
            <person name="Yang P."/>
            <person name="Bao Y."/>
            <person name="Zhao W."/>
            <person name="Wang W."/>
            <person name="Lu H."/>
            <person name="Wang Q."/>
            <person name="Cui N."/>
            <person name="Li J."/>
            <person name="Chen X."/>
            <person name="Luo L."/>
            <person name="Yu J."/>
            <person name="Kang L."/>
            <person name="Cui F."/>
        </authorList>
    </citation>
    <scope>NUCLEOTIDE SEQUENCE</scope>
    <source>
        <strain evidence="6">Lst14</strain>
        <tissue evidence="6">Whole body</tissue>
    </source>
</reference>
<dbReference type="SUPFAM" id="SSF52833">
    <property type="entry name" value="Thioredoxin-like"/>
    <property type="match status" value="1"/>
</dbReference>
<reference evidence="6 7" key="3">
    <citation type="journal article" date="2017" name="Gigascience">
        <title>Genome sequence of the small brown planthopper, Laodelphax striatellus.</title>
        <authorList>
            <person name="Zhu J."/>
            <person name="Jiang F."/>
            <person name="Wang X."/>
            <person name="Yang P."/>
            <person name="Bao Y."/>
            <person name="Zhao W."/>
            <person name="Wang W."/>
            <person name="Lu H."/>
            <person name="Wang Q."/>
            <person name="Cui N."/>
            <person name="Li J."/>
            <person name="Chen X."/>
            <person name="Luo L."/>
            <person name="Yu J."/>
            <person name="Kang L."/>
            <person name="Cui F."/>
        </authorList>
    </citation>
    <scope>NUCLEOTIDE SEQUENCE [LARGE SCALE GENOMIC DNA]</scope>
    <source>
        <strain evidence="6">Lst14</strain>
        <tissue evidence="6">Whole body</tissue>
    </source>
</reference>
<dbReference type="PANTHER" id="PTHR43969:SF9">
    <property type="entry name" value="GLUTATHIONE S TRANSFERASE D10, ISOFORM A-RELATED"/>
    <property type="match status" value="1"/>
</dbReference>
<comment type="similarity">
    <text evidence="2">Belongs to the GST superfamily.</text>
</comment>
<dbReference type="Pfam" id="PF00043">
    <property type="entry name" value="GST_C"/>
    <property type="match status" value="1"/>
</dbReference>
<dbReference type="OrthoDB" id="2309723at2759"/>
<dbReference type="InParanoid" id="H2DMI2"/>
<dbReference type="Gene3D" id="1.20.1050.10">
    <property type="match status" value="1"/>
</dbReference>
<evidence type="ECO:0000313" key="7">
    <source>
        <dbReference type="Proteomes" id="UP000291343"/>
    </source>
</evidence>
<dbReference type="AlphaFoldDB" id="H2DMI2"/>
<dbReference type="InterPro" id="IPR004045">
    <property type="entry name" value="Glutathione_S-Trfase_N"/>
</dbReference>
<dbReference type="InterPro" id="IPR010987">
    <property type="entry name" value="Glutathione-S-Trfase_C-like"/>
</dbReference>
<dbReference type="STRING" id="195883.H2DMI2"/>
<dbReference type="PROSITE" id="PS50405">
    <property type="entry name" value="GST_CTER"/>
    <property type="match status" value="1"/>
</dbReference>
<accession>H2DMI2</accession>
<dbReference type="SMR" id="H2DMI2"/>
<gene>
    <name evidence="6" type="ORF">LSTR_LSTR003959</name>
</gene>
<dbReference type="GO" id="GO:0004364">
    <property type="term" value="F:glutathione transferase activity"/>
    <property type="evidence" value="ECO:0007669"/>
    <property type="project" value="TreeGrafter"/>
</dbReference>
<evidence type="ECO:0000259" key="4">
    <source>
        <dbReference type="PROSITE" id="PS50405"/>
    </source>
</evidence>
<dbReference type="GO" id="GO:0006749">
    <property type="term" value="P:glutathione metabolic process"/>
    <property type="evidence" value="ECO:0007669"/>
    <property type="project" value="TreeGrafter"/>
</dbReference>
<dbReference type="InterPro" id="IPR004046">
    <property type="entry name" value="GST_C"/>
</dbReference>
<organism evidence="5">
    <name type="scientific">Laodelphax striatellus</name>
    <name type="common">Small brown planthopper</name>
    <name type="synonym">Delphax striatella</name>
    <dbReference type="NCBI Taxonomy" id="195883"/>
    <lineage>
        <taxon>Eukaryota</taxon>
        <taxon>Metazoa</taxon>
        <taxon>Ecdysozoa</taxon>
        <taxon>Arthropoda</taxon>
        <taxon>Hexapoda</taxon>
        <taxon>Insecta</taxon>
        <taxon>Pterygota</taxon>
        <taxon>Neoptera</taxon>
        <taxon>Paraneoptera</taxon>
        <taxon>Hemiptera</taxon>
        <taxon>Auchenorrhyncha</taxon>
        <taxon>Fulgoroidea</taxon>
        <taxon>Delphacidae</taxon>
        <taxon>Criomorphinae</taxon>
        <taxon>Laodelphax</taxon>
    </lineage>
</organism>
<evidence type="ECO:0000256" key="1">
    <source>
        <dbReference type="ARBA" id="ARBA00011738"/>
    </source>
</evidence>
<dbReference type="CDD" id="cd03045">
    <property type="entry name" value="GST_N_Delta_Epsilon"/>
    <property type="match status" value="1"/>
</dbReference>
<dbReference type="Gene3D" id="3.40.30.10">
    <property type="entry name" value="Glutaredoxin"/>
    <property type="match status" value="1"/>
</dbReference>
<dbReference type="InterPro" id="IPR036249">
    <property type="entry name" value="Thioredoxin-like_sf"/>
</dbReference>
<evidence type="ECO:0000313" key="6">
    <source>
        <dbReference type="EMBL" id="RZF39717.1"/>
    </source>
</evidence>